<keyword evidence="3" id="KW-1185">Reference proteome</keyword>
<evidence type="ECO:0000256" key="1">
    <source>
        <dbReference type="SAM" id="Phobius"/>
    </source>
</evidence>
<dbReference type="AlphaFoldDB" id="A0A1V9XND2"/>
<dbReference type="Proteomes" id="UP000192247">
    <property type="component" value="Unassembled WGS sequence"/>
</dbReference>
<evidence type="ECO:0000313" key="3">
    <source>
        <dbReference type="Proteomes" id="UP000192247"/>
    </source>
</evidence>
<organism evidence="2 3">
    <name type="scientific">Tropilaelaps mercedesae</name>
    <dbReference type="NCBI Taxonomy" id="418985"/>
    <lineage>
        <taxon>Eukaryota</taxon>
        <taxon>Metazoa</taxon>
        <taxon>Ecdysozoa</taxon>
        <taxon>Arthropoda</taxon>
        <taxon>Chelicerata</taxon>
        <taxon>Arachnida</taxon>
        <taxon>Acari</taxon>
        <taxon>Parasitiformes</taxon>
        <taxon>Mesostigmata</taxon>
        <taxon>Gamasina</taxon>
        <taxon>Dermanyssoidea</taxon>
        <taxon>Laelapidae</taxon>
        <taxon>Tropilaelaps</taxon>
    </lineage>
</organism>
<evidence type="ECO:0000313" key="2">
    <source>
        <dbReference type="EMBL" id="OQR75020.1"/>
    </source>
</evidence>
<keyword evidence="1" id="KW-1133">Transmembrane helix</keyword>
<sequence>MGVTSENGTTQAARTLLLLLLLRGPFVGALLNGVCWRRRKFTPDHRPIGLDMAATGSQTRQLPTTLDDENFAKRLRSSYGAAALGAARRYHEFGIQLAQYLDRVAFLSRCMNVRLIPKNYKLQNEHVQSTAKVTTILMKYSKKLMKVDLDHNRLRKEQVEKNLERLMYKMKKIIKCRDDLKLIHSICHRDHEVELKKLQKVSRAEFRELLAQYRKPVKYTDLAFSDEERPKDTDSSTTDSE</sequence>
<accession>A0A1V9XND2</accession>
<feature type="transmembrane region" description="Helical" evidence="1">
    <location>
        <begin position="12"/>
        <end position="36"/>
    </location>
</feature>
<gene>
    <name evidence="2" type="ORF">BIW11_08693</name>
</gene>
<reference evidence="2 3" key="1">
    <citation type="journal article" date="2017" name="Gigascience">
        <title>Draft genome of the honey bee ectoparasitic mite, Tropilaelaps mercedesae, is shaped by the parasitic life history.</title>
        <authorList>
            <person name="Dong X."/>
            <person name="Armstrong S.D."/>
            <person name="Xia D."/>
            <person name="Makepeace B.L."/>
            <person name="Darby A.C."/>
            <person name="Kadowaki T."/>
        </authorList>
    </citation>
    <scope>NUCLEOTIDE SEQUENCE [LARGE SCALE GENOMIC DNA]</scope>
    <source>
        <strain evidence="2">Wuxi-XJTLU</strain>
    </source>
</reference>
<name>A0A1V9XND2_9ACAR</name>
<keyword evidence="1" id="KW-0812">Transmembrane</keyword>
<protein>
    <submittedName>
        <fullName evidence="2">Uncharacterized protein</fullName>
    </submittedName>
</protein>
<proteinExistence type="predicted"/>
<dbReference type="OrthoDB" id="6505119at2759"/>
<dbReference type="InParanoid" id="A0A1V9XND2"/>
<keyword evidence="1" id="KW-0472">Membrane</keyword>
<comment type="caution">
    <text evidence="2">The sequence shown here is derived from an EMBL/GenBank/DDBJ whole genome shotgun (WGS) entry which is preliminary data.</text>
</comment>
<dbReference type="EMBL" id="MNPL01007007">
    <property type="protein sequence ID" value="OQR75020.1"/>
    <property type="molecule type" value="Genomic_DNA"/>
</dbReference>